<feature type="non-terminal residue" evidence="1">
    <location>
        <position position="66"/>
    </location>
</feature>
<keyword evidence="2" id="KW-1185">Reference proteome</keyword>
<proteinExistence type="predicted"/>
<sequence>MFLQVEQLDLVSSEVLPPDYGSVQSGQSWATITYALALPYQGQLKDVSTAWIRQMVITAGVATATD</sequence>
<accession>A0A6H5HNF1</accession>
<dbReference type="EMBL" id="CADCXU010032913">
    <property type="protein sequence ID" value="CAB0018479.1"/>
    <property type="molecule type" value="Genomic_DNA"/>
</dbReference>
<dbReference type="AlphaFoldDB" id="A0A6H5HNF1"/>
<gene>
    <name evidence="1" type="ORF">NTEN_LOCUS22348</name>
</gene>
<name>A0A6H5HNF1_9HEMI</name>
<evidence type="ECO:0000313" key="2">
    <source>
        <dbReference type="Proteomes" id="UP000479000"/>
    </source>
</evidence>
<evidence type="ECO:0000313" key="1">
    <source>
        <dbReference type="EMBL" id="CAB0018479.1"/>
    </source>
</evidence>
<organism evidence="1 2">
    <name type="scientific">Nesidiocoris tenuis</name>
    <dbReference type="NCBI Taxonomy" id="355587"/>
    <lineage>
        <taxon>Eukaryota</taxon>
        <taxon>Metazoa</taxon>
        <taxon>Ecdysozoa</taxon>
        <taxon>Arthropoda</taxon>
        <taxon>Hexapoda</taxon>
        <taxon>Insecta</taxon>
        <taxon>Pterygota</taxon>
        <taxon>Neoptera</taxon>
        <taxon>Paraneoptera</taxon>
        <taxon>Hemiptera</taxon>
        <taxon>Heteroptera</taxon>
        <taxon>Panheteroptera</taxon>
        <taxon>Cimicomorpha</taxon>
        <taxon>Miridae</taxon>
        <taxon>Dicyphina</taxon>
        <taxon>Nesidiocoris</taxon>
    </lineage>
</organism>
<reference evidence="1 2" key="1">
    <citation type="submission" date="2020-02" db="EMBL/GenBank/DDBJ databases">
        <authorList>
            <person name="Ferguson B K."/>
        </authorList>
    </citation>
    <scope>NUCLEOTIDE SEQUENCE [LARGE SCALE GENOMIC DNA]</scope>
</reference>
<feature type="non-terminal residue" evidence="1">
    <location>
        <position position="1"/>
    </location>
</feature>
<protein>
    <submittedName>
        <fullName evidence="1">Uncharacterized protein</fullName>
    </submittedName>
</protein>
<dbReference type="Proteomes" id="UP000479000">
    <property type="component" value="Unassembled WGS sequence"/>
</dbReference>